<dbReference type="GO" id="GO:0007120">
    <property type="term" value="P:axial cellular bud site selection"/>
    <property type="evidence" value="ECO:0007669"/>
    <property type="project" value="EnsemblFungi"/>
</dbReference>
<reference evidence="5 6" key="1">
    <citation type="journal article" date="2007" name="Proc. Natl. Acad. Sci. U.S.A.">
        <title>Independent sorting-out of thousands of duplicated gene pairs in two yeast species descended from a whole-genome duplication.</title>
        <authorList>
            <person name="Scannell D.R."/>
            <person name="Frank A.C."/>
            <person name="Conant G.C."/>
            <person name="Byrne K.P."/>
            <person name="Woolfit M."/>
            <person name="Wolfe K.H."/>
        </authorList>
    </citation>
    <scope>NUCLEOTIDE SEQUENCE [LARGE SCALE GENOMIC DNA]</scope>
    <source>
        <strain evidence="6">ATCC 22028 / DSM 70294 / BCRC 21397 / CBS 2163 / NBRC 10782 / NRRL Y-8283 / UCD 57-17</strain>
    </source>
</reference>
<feature type="domain" description="Dystroglycan-type cadherin-like" evidence="4">
    <location>
        <begin position="146"/>
        <end position="251"/>
    </location>
</feature>
<protein>
    <recommendedName>
        <fullName evidence="4">Dystroglycan-type cadherin-like domain-containing protein</fullName>
    </recommendedName>
</protein>
<evidence type="ECO:0000256" key="2">
    <source>
        <dbReference type="SAM" id="Phobius"/>
    </source>
</evidence>
<dbReference type="InterPro" id="IPR015919">
    <property type="entry name" value="Cadherin-like_sf"/>
</dbReference>
<dbReference type="InterPro" id="IPR013783">
    <property type="entry name" value="Ig-like_fold"/>
</dbReference>
<evidence type="ECO:0000313" key="5">
    <source>
        <dbReference type="EMBL" id="EDO16930.1"/>
    </source>
</evidence>
<evidence type="ECO:0000313" key="6">
    <source>
        <dbReference type="Proteomes" id="UP000000267"/>
    </source>
</evidence>
<dbReference type="GO" id="GO:0000131">
    <property type="term" value="C:incipient cellular bud site"/>
    <property type="evidence" value="ECO:0007669"/>
    <property type="project" value="EnsemblFungi"/>
</dbReference>
<feature type="domain" description="Dystroglycan-type cadherin-like" evidence="4">
    <location>
        <begin position="348"/>
        <end position="441"/>
    </location>
</feature>
<feature type="transmembrane region" description="Helical" evidence="2">
    <location>
        <begin position="516"/>
        <end position="540"/>
    </location>
</feature>
<dbReference type="EMBL" id="DS480414">
    <property type="protein sequence ID" value="EDO16930.1"/>
    <property type="molecule type" value="Genomic_DNA"/>
</dbReference>
<dbReference type="InParanoid" id="A7TLE9"/>
<keyword evidence="2" id="KW-0812">Transmembrane</keyword>
<dbReference type="GO" id="GO:0000144">
    <property type="term" value="C:cellular bud neck septin ring"/>
    <property type="evidence" value="ECO:0007669"/>
    <property type="project" value="EnsemblFungi"/>
</dbReference>
<dbReference type="STRING" id="436907.A7TLE9"/>
<dbReference type="GO" id="GO:0005509">
    <property type="term" value="F:calcium ion binding"/>
    <property type="evidence" value="ECO:0007669"/>
    <property type="project" value="InterPro"/>
</dbReference>
<dbReference type="InterPro" id="IPR006644">
    <property type="entry name" value="Cadg"/>
</dbReference>
<dbReference type="GeneID" id="5545117"/>
<dbReference type="Proteomes" id="UP000000267">
    <property type="component" value="Unassembled WGS sequence"/>
</dbReference>
<feature type="compositionally biased region" description="Basic and acidic residues" evidence="1">
    <location>
        <begin position="548"/>
        <end position="558"/>
    </location>
</feature>
<dbReference type="RefSeq" id="XP_001644788.1">
    <property type="nucleotide sequence ID" value="XM_001644738.1"/>
</dbReference>
<keyword evidence="2" id="KW-1133">Transmembrane helix</keyword>
<dbReference type="SUPFAM" id="SSF49313">
    <property type="entry name" value="Cadherin-like"/>
    <property type="match status" value="3"/>
</dbReference>
<dbReference type="OrthoDB" id="41532at2759"/>
<keyword evidence="3" id="KW-0732">Signal</keyword>
<sequence>MMNVFLSKYLLFFIISISRLVSCYPYEAYSINKQYPPVARINETFNFQISNDTYKSNNGVSQISYQVYGLPTWLSFTSDTRTFSGTPPSKLLSDDIDKLYFPIILEGTDEADNIGLNNTYQLVVSKKTSIEVASDFNLLALLKNYGYTNGADGLILSPYEIFNVTFDRSTFTDEQEIVAYYGRSRQYNAPLPSWLFFDPNTLKFSGTAPVANSQIAPQIGYEFTLIATDIENYSAVEVPFSLVIGAHALTTSIQNTLVVNITDTRSFSYDIPLNYIYLDGDEINTNNISRIALNDSPSWVKIDNYTVEGTVPADTDLSKSETFSLAIYDIFGDVIYLNFEIMSTTNLFAVNSLPNINATRGEWFQYNFLPSQFTEYSNTNVTVEYTNNTEDFTWLSFHASNLTLYGNVPEDFSSVSLNLVAEQNSRIDKLGFRILGTNPVLPNNTTNHNITTSRNSSSTTRSSSTLSSLASSSSSSSSSSSVSETSSISASTAQSTESTTNGPVSANSEHSSSKKAVAIGCGVGVPVGLIVICIIIFLFWRKSHKKDKNVEDTEKGQDPKGPGNGPVTGSQDDSDATIDPFSDVNAKRMDVLNAIKLDNISSSSESDNFTLDEKKSHHSIGSSGNVYFDASNSPSTEMLLGKPDNYSSDDVRFNRTSSLYLNSEPASRKSWRFNPDRTINGNNREIRDSYVSLNTVSTDEFLNTELSNEDEIEKDPRKSALGLRDSMFNNRESVDSKQRHSSRRYSSKYGVLPALDEAFSHSEYTSEGTMSTSSSDQFIPIKSGERYKWVTKNEPDRKPSKKKYIDLHDGNNIDIQRGLEIEGHSPEKL</sequence>
<accession>A7TLE9</accession>
<feature type="domain" description="Dystroglycan-type cadherin-like" evidence="4">
    <location>
        <begin position="26"/>
        <end position="131"/>
    </location>
</feature>
<keyword evidence="2" id="KW-0472">Membrane</keyword>
<proteinExistence type="predicted"/>
<name>A7TLE9_VANPO</name>
<dbReference type="GO" id="GO:0005886">
    <property type="term" value="C:plasma membrane"/>
    <property type="evidence" value="ECO:0007669"/>
    <property type="project" value="EnsemblFungi"/>
</dbReference>
<dbReference type="HOGENOM" id="CLU_017550_1_0_1"/>
<dbReference type="eggNOG" id="ENOG502QURR">
    <property type="taxonomic scope" value="Eukaryota"/>
</dbReference>
<evidence type="ECO:0000256" key="1">
    <source>
        <dbReference type="SAM" id="MobiDB-lite"/>
    </source>
</evidence>
<dbReference type="FunCoup" id="A7TLE9">
    <property type="interactions" value="47"/>
</dbReference>
<dbReference type="Gene3D" id="2.60.40.10">
    <property type="entry name" value="Immunoglobulins"/>
    <property type="match status" value="3"/>
</dbReference>
<dbReference type="KEGG" id="vpo:Kpol_1020p39"/>
<feature type="compositionally biased region" description="Low complexity" evidence="1">
    <location>
        <begin position="443"/>
        <end position="501"/>
    </location>
</feature>
<dbReference type="Pfam" id="PF05345">
    <property type="entry name" value="He_PIG"/>
    <property type="match status" value="2"/>
</dbReference>
<feature type="region of interest" description="Disordered" evidence="1">
    <location>
        <begin position="547"/>
        <end position="581"/>
    </location>
</feature>
<gene>
    <name evidence="5" type="ORF">Kpol_1020p39</name>
</gene>
<evidence type="ECO:0000256" key="3">
    <source>
        <dbReference type="SAM" id="SignalP"/>
    </source>
</evidence>
<dbReference type="SMART" id="SM00736">
    <property type="entry name" value="CADG"/>
    <property type="match status" value="3"/>
</dbReference>
<dbReference type="AlphaFoldDB" id="A7TLE9"/>
<feature type="signal peptide" evidence="3">
    <location>
        <begin position="1"/>
        <end position="23"/>
    </location>
</feature>
<dbReference type="OMA" id="ATRGEWF"/>
<feature type="region of interest" description="Disordered" evidence="1">
    <location>
        <begin position="707"/>
        <end position="747"/>
    </location>
</feature>
<dbReference type="PhylomeDB" id="A7TLE9"/>
<organism evidence="6">
    <name type="scientific">Vanderwaltozyma polyspora (strain ATCC 22028 / DSM 70294 / BCRC 21397 / CBS 2163 / NBRC 10782 / NRRL Y-8283 / UCD 57-17)</name>
    <name type="common">Kluyveromyces polysporus</name>
    <dbReference type="NCBI Taxonomy" id="436907"/>
    <lineage>
        <taxon>Eukaryota</taxon>
        <taxon>Fungi</taxon>
        <taxon>Dikarya</taxon>
        <taxon>Ascomycota</taxon>
        <taxon>Saccharomycotina</taxon>
        <taxon>Saccharomycetes</taxon>
        <taxon>Saccharomycetales</taxon>
        <taxon>Saccharomycetaceae</taxon>
        <taxon>Vanderwaltozyma</taxon>
    </lineage>
</organism>
<feature type="region of interest" description="Disordered" evidence="1">
    <location>
        <begin position="790"/>
        <end position="829"/>
    </location>
</feature>
<feature type="chain" id="PRO_5002713572" description="Dystroglycan-type cadherin-like domain-containing protein" evidence="3">
    <location>
        <begin position="24"/>
        <end position="829"/>
    </location>
</feature>
<keyword evidence="6" id="KW-1185">Reference proteome</keyword>
<evidence type="ECO:0000259" key="4">
    <source>
        <dbReference type="SMART" id="SM00736"/>
    </source>
</evidence>
<feature type="region of interest" description="Disordered" evidence="1">
    <location>
        <begin position="443"/>
        <end position="513"/>
    </location>
</feature>